<evidence type="ECO:0000313" key="2">
    <source>
        <dbReference type="Proteomes" id="UP001596524"/>
    </source>
</evidence>
<gene>
    <name evidence="1" type="ORF">ACFQO6_23990</name>
</gene>
<dbReference type="Pfam" id="PF18306">
    <property type="entry name" value="LDcluster4"/>
    <property type="match status" value="1"/>
</dbReference>
<keyword evidence="2" id="KW-1185">Reference proteome</keyword>
<name>A0ABW2NAB2_9ACTN</name>
<protein>
    <submittedName>
        <fullName evidence="1">Uncharacterized protein</fullName>
    </submittedName>
</protein>
<dbReference type="Proteomes" id="UP001596524">
    <property type="component" value="Unassembled WGS sequence"/>
</dbReference>
<accession>A0ABW2NAB2</accession>
<dbReference type="Gene3D" id="3.40.50.450">
    <property type="match status" value="1"/>
</dbReference>
<proteinExistence type="predicted"/>
<dbReference type="EMBL" id="JBHTCH010000030">
    <property type="protein sequence ID" value="MFC7363354.1"/>
    <property type="molecule type" value="Genomic_DNA"/>
</dbReference>
<dbReference type="SUPFAM" id="SSF102405">
    <property type="entry name" value="MCP/YpsA-like"/>
    <property type="match status" value="1"/>
</dbReference>
<sequence>MSARTVPVIALFGSSDHTDVAEALGAEIARRNCILLTGGGRRVTGRAVTESGLDGAEAARRDDGVVAARIGVLGRRHTRVLVDVEDEETKIVLGLAVGDRRNYVNARLCDVAIALDGGDGTKSEVAFCLALGRPVVLVGPRWRDEFPVTRSKTEYDLFVRAAQRRVPVGAADELDRLITDAYDQLGPDASSDVVHRSLDTPPSELVTEAEEAAGRVGPVGAFPELRDPARALVAETYATWLTTVDERLSAARTA</sequence>
<comment type="caution">
    <text evidence="1">The sequence shown here is derived from an EMBL/GenBank/DDBJ whole genome shotgun (WGS) entry which is preliminary data.</text>
</comment>
<organism evidence="1 2">
    <name type="scientific">Nocardioides astragali</name>
    <dbReference type="NCBI Taxonomy" id="1776736"/>
    <lineage>
        <taxon>Bacteria</taxon>
        <taxon>Bacillati</taxon>
        <taxon>Actinomycetota</taxon>
        <taxon>Actinomycetes</taxon>
        <taxon>Propionibacteriales</taxon>
        <taxon>Nocardioidaceae</taxon>
        <taxon>Nocardioides</taxon>
    </lineage>
</organism>
<reference evidence="2" key="1">
    <citation type="journal article" date="2019" name="Int. J. Syst. Evol. Microbiol.">
        <title>The Global Catalogue of Microorganisms (GCM) 10K type strain sequencing project: providing services to taxonomists for standard genome sequencing and annotation.</title>
        <authorList>
            <consortium name="The Broad Institute Genomics Platform"/>
            <consortium name="The Broad Institute Genome Sequencing Center for Infectious Disease"/>
            <person name="Wu L."/>
            <person name="Ma J."/>
        </authorList>
    </citation>
    <scope>NUCLEOTIDE SEQUENCE [LARGE SCALE GENOMIC DNA]</scope>
    <source>
        <strain evidence="2">FCH27</strain>
    </source>
</reference>
<dbReference type="InterPro" id="IPR041164">
    <property type="entry name" value="LDcluster4"/>
</dbReference>
<dbReference type="RefSeq" id="WP_255889301.1">
    <property type="nucleotide sequence ID" value="NZ_JAFMZM010000002.1"/>
</dbReference>
<evidence type="ECO:0000313" key="1">
    <source>
        <dbReference type="EMBL" id="MFC7363354.1"/>
    </source>
</evidence>